<feature type="compositionally biased region" description="Basic residues" evidence="2">
    <location>
        <begin position="69"/>
        <end position="91"/>
    </location>
</feature>
<gene>
    <name evidence="4" type="ORF">SNAT2548_LOCUS16841</name>
</gene>
<dbReference type="Proteomes" id="UP000604046">
    <property type="component" value="Unassembled WGS sequence"/>
</dbReference>
<accession>A0A812P5I0</accession>
<protein>
    <recommendedName>
        <fullName evidence="6">PDZ domain-containing protein</fullName>
    </recommendedName>
</protein>
<evidence type="ECO:0008006" key="6">
    <source>
        <dbReference type="Google" id="ProtNLM"/>
    </source>
</evidence>
<reference evidence="4" key="1">
    <citation type="submission" date="2021-02" db="EMBL/GenBank/DDBJ databases">
        <authorList>
            <person name="Dougan E. K."/>
            <person name="Rhodes N."/>
            <person name="Thang M."/>
            <person name="Chan C."/>
        </authorList>
    </citation>
    <scope>NUCLEOTIDE SEQUENCE</scope>
</reference>
<evidence type="ECO:0000313" key="4">
    <source>
        <dbReference type="EMBL" id="CAE7321405.1"/>
    </source>
</evidence>
<feature type="compositionally biased region" description="Basic residues" evidence="2">
    <location>
        <begin position="107"/>
        <end position="117"/>
    </location>
</feature>
<dbReference type="SUPFAM" id="SSF50156">
    <property type="entry name" value="PDZ domain-like"/>
    <property type="match status" value="2"/>
</dbReference>
<dbReference type="OrthoDB" id="66881at2759"/>
<feature type="coiled-coil region" evidence="1">
    <location>
        <begin position="165"/>
        <end position="192"/>
    </location>
</feature>
<feature type="signal peptide" evidence="3">
    <location>
        <begin position="1"/>
        <end position="26"/>
    </location>
</feature>
<dbReference type="EMBL" id="CAJNDS010002093">
    <property type="protein sequence ID" value="CAE7321405.1"/>
    <property type="molecule type" value="Genomic_DNA"/>
</dbReference>
<feature type="chain" id="PRO_5032890717" description="PDZ domain-containing protein" evidence="3">
    <location>
        <begin position="27"/>
        <end position="714"/>
    </location>
</feature>
<evidence type="ECO:0000313" key="5">
    <source>
        <dbReference type="Proteomes" id="UP000604046"/>
    </source>
</evidence>
<keyword evidence="3" id="KW-0732">Signal</keyword>
<organism evidence="4 5">
    <name type="scientific">Symbiodinium natans</name>
    <dbReference type="NCBI Taxonomy" id="878477"/>
    <lineage>
        <taxon>Eukaryota</taxon>
        <taxon>Sar</taxon>
        <taxon>Alveolata</taxon>
        <taxon>Dinophyceae</taxon>
        <taxon>Suessiales</taxon>
        <taxon>Symbiodiniaceae</taxon>
        <taxon>Symbiodinium</taxon>
    </lineage>
</organism>
<feature type="region of interest" description="Disordered" evidence="2">
    <location>
        <begin position="66"/>
        <end position="125"/>
    </location>
</feature>
<evidence type="ECO:0000256" key="1">
    <source>
        <dbReference type="SAM" id="Coils"/>
    </source>
</evidence>
<sequence length="714" mass="78867">MARSGRGTQARLPLLLSAAVVAALSSAPNFAGPLWVRARCPLEELCHPLVTSALLPLKAASGQASRARLALRAHHGRPKRTNPKARKRRARLQKEEAKKERKEVVMKRKGQRPRKPTAVKSGARAEAKSALDLPAEASHLLHGRWSGHGGQAAKLQLKLQGYQVVNHIQREKESLSREVGMLDKKIQTIEQDNRKAKLHREKQLAEQMESWKAKVREDALEAAGRKAPDGCCEQFGGIEISWESTPATCSILPDAQKFLRLREQTGILAAIDGEDVHRKSRTEVLKLFAKFQGSIEVLPPESIFASMWLSAHQALEGESLPDLECAEGSDWLAGMRLAWTKPPVVRELSAESMRHFPGLTVGDHLLEVDGTEVPGLTRGQILELLADLKGDMRLLPKGSFRLWLIQKDARKALQSGPEEDPESQGSGGCDWCGGILIAWAAPPFVRDITPEAHAAFSEPVHPGDVLTQVDDADVRGMGRKATLELLAAMKQSITFMAASRHRFMQSVALRAPEDEESWIGGLLIHWTSPPVVKEVYPEFQGFYEQPVSQGDRLASVHGTDVEGMDRAAILGLLSIYPESFSLRFLTAHLLRMHEDAAMALERGKKRHPKFREGHNWIGGVQLLWTIPPQVLQVKKEAEAIFPDALPGNYLALVDDQNIFVGMRTRREILQNLKRCKSVAFLDGERLAGYAAIAKQVLGDLMEALTGGDFQAADE</sequence>
<dbReference type="InterPro" id="IPR036034">
    <property type="entry name" value="PDZ_sf"/>
</dbReference>
<proteinExistence type="predicted"/>
<dbReference type="AlphaFoldDB" id="A0A812P5I0"/>
<evidence type="ECO:0000256" key="2">
    <source>
        <dbReference type="SAM" id="MobiDB-lite"/>
    </source>
</evidence>
<keyword evidence="1" id="KW-0175">Coiled coil</keyword>
<dbReference type="Gene3D" id="2.30.42.10">
    <property type="match status" value="2"/>
</dbReference>
<evidence type="ECO:0000256" key="3">
    <source>
        <dbReference type="SAM" id="SignalP"/>
    </source>
</evidence>
<keyword evidence="5" id="KW-1185">Reference proteome</keyword>
<comment type="caution">
    <text evidence="4">The sequence shown here is derived from an EMBL/GenBank/DDBJ whole genome shotgun (WGS) entry which is preliminary data.</text>
</comment>
<feature type="compositionally biased region" description="Basic and acidic residues" evidence="2">
    <location>
        <begin position="92"/>
        <end position="106"/>
    </location>
</feature>
<name>A0A812P5I0_9DINO</name>